<accession>A0A0V1GDF9</accession>
<evidence type="ECO:0000313" key="2">
    <source>
        <dbReference type="Proteomes" id="UP000054826"/>
    </source>
</evidence>
<reference evidence="1 2" key="1">
    <citation type="submission" date="2015-01" db="EMBL/GenBank/DDBJ databases">
        <title>Evolution of Trichinella species and genotypes.</title>
        <authorList>
            <person name="Korhonen P.K."/>
            <person name="Edoardo P."/>
            <person name="Giuseppe L.R."/>
            <person name="Gasser R.B."/>
        </authorList>
    </citation>
    <scope>NUCLEOTIDE SEQUENCE [LARGE SCALE GENOMIC DNA]</scope>
    <source>
        <strain evidence="1">ISS176</strain>
    </source>
</reference>
<dbReference type="AlphaFoldDB" id="A0A0V1GDF9"/>
<evidence type="ECO:0000313" key="1">
    <source>
        <dbReference type="EMBL" id="KRY96308.1"/>
    </source>
</evidence>
<organism evidence="1 2">
    <name type="scientific">Trichinella pseudospiralis</name>
    <name type="common">Parasitic roundworm</name>
    <dbReference type="NCBI Taxonomy" id="6337"/>
    <lineage>
        <taxon>Eukaryota</taxon>
        <taxon>Metazoa</taxon>
        <taxon>Ecdysozoa</taxon>
        <taxon>Nematoda</taxon>
        <taxon>Enoplea</taxon>
        <taxon>Dorylaimia</taxon>
        <taxon>Trichinellida</taxon>
        <taxon>Trichinellidae</taxon>
        <taxon>Trichinella</taxon>
    </lineage>
</organism>
<comment type="caution">
    <text evidence="1">The sequence shown here is derived from an EMBL/GenBank/DDBJ whole genome shotgun (WGS) entry which is preliminary data.</text>
</comment>
<dbReference type="EMBL" id="JYDV01003556">
    <property type="protein sequence ID" value="KRY96308.1"/>
    <property type="molecule type" value="Genomic_DNA"/>
</dbReference>
<sequence length="44" mass="5423">LPWTGEANDEELLRIEKIIMELLEEKNVCEILKKQYDLRKKFRF</sequence>
<proteinExistence type="predicted"/>
<feature type="non-terminal residue" evidence="1">
    <location>
        <position position="1"/>
    </location>
</feature>
<name>A0A0V1GDF9_TRIPS</name>
<gene>
    <name evidence="1" type="ORF">T4C_3864</name>
</gene>
<protein>
    <submittedName>
        <fullName evidence="1">Uncharacterized protein</fullName>
    </submittedName>
</protein>
<dbReference type="Proteomes" id="UP000054826">
    <property type="component" value="Unassembled WGS sequence"/>
</dbReference>